<feature type="region of interest" description="Disordered" evidence="1">
    <location>
        <begin position="19"/>
        <end position="43"/>
    </location>
</feature>
<evidence type="ECO:0000313" key="3">
    <source>
        <dbReference type="Proteomes" id="UP000712281"/>
    </source>
</evidence>
<dbReference type="Proteomes" id="UP000712281">
    <property type="component" value="Unassembled WGS sequence"/>
</dbReference>
<gene>
    <name evidence="2" type="ORF">F2Q68_00004275</name>
</gene>
<dbReference type="AlphaFoldDB" id="A0A8S9JL30"/>
<dbReference type="PANTHER" id="PTHR47379:SF3">
    <property type="entry name" value="SIALYLTRANSFERASE-LIKE PROTEIN 2"/>
    <property type="match status" value="1"/>
</dbReference>
<dbReference type="PANTHER" id="PTHR47379">
    <property type="entry name" value="SIALYLTRANSFERASE-LIKE PROTEIN 2"/>
    <property type="match status" value="1"/>
</dbReference>
<protein>
    <submittedName>
        <fullName evidence="2">Uncharacterized protein</fullName>
    </submittedName>
</protein>
<reference evidence="2" key="1">
    <citation type="submission" date="2019-12" db="EMBL/GenBank/DDBJ databases">
        <title>Genome sequencing and annotation of Brassica cretica.</title>
        <authorList>
            <person name="Studholme D.J."/>
            <person name="Sarris P.F."/>
        </authorList>
    </citation>
    <scope>NUCLEOTIDE SEQUENCE</scope>
    <source>
        <strain evidence="2">PFS-001/15</strain>
        <tissue evidence="2">Leaf</tissue>
    </source>
</reference>
<evidence type="ECO:0000256" key="1">
    <source>
        <dbReference type="SAM" id="MobiDB-lite"/>
    </source>
</evidence>
<evidence type="ECO:0000313" key="2">
    <source>
        <dbReference type="EMBL" id="KAF2582222.1"/>
    </source>
</evidence>
<accession>A0A8S9JL30</accession>
<comment type="caution">
    <text evidence="2">The sequence shown here is derived from an EMBL/GenBank/DDBJ whole genome shotgun (WGS) entry which is preliminary data.</text>
</comment>
<dbReference type="EMBL" id="QGKW02001660">
    <property type="protein sequence ID" value="KAF2582222.1"/>
    <property type="molecule type" value="Genomic_DNA"/>
</dbReference>
<name>A0A8S9JL30_BRACR</name>
<organism evidence="2 3">
    <name type="scientific">Brassica cretica</name>
    <name type="common">Mustard</name>
    <dbReference type="NCBI Taxonomy" id="69181"/>
    <lineage>
        <taxon>Eukaryota</taxon>
        <taxon>Viridiplantae</taxon>
        <taxon>Streptophyta</taxon>
        <taxon>Embryophyta</taxon>
        <taxon>Tracheophyta</taxon>
        <taxon>Spermatophyta</taxon>
        <taxon>Magnoliopsida</taxon>
        <taxon>eudicotyledons</taxon>
        <taxon>Gunneridae</taxon>
        <taxon>Pentapetalae</taxon>
        <taxon>rosids</taxon>
        <taxon>malvids</taxon>
        <taxon>Brassicales</taxon>
        <taxon>Brassicaceae</taxon>
        <taxon>Brassiceae</taxon>
        <taxon>Brassica</taxon>
    </lineage>
</organism>
<proteinExistence type="predicted"/>
<sequence length="207" mass="23666">MCLYVRKYKVNKIRRDISSASSREEGDGGGDVEDIESLRRPSHSCSEGIDEDLAIDIPISFNNWNLCCSHLHYRRLKSLTRYFSESRQGHTPLHGRAYYQMMECLGLIKIHSPMRADPNRVVKWLPSRKIIRSARIAAEKLLRRVGAGSVDPLASCSIVKKRSKNERPMVSHLRKPARDHQKFVRSTTMYPLEHSPGHSQLCITPAD</sequence>